<reference evidence="8 9" key="1">
    <citation type="submission" date="2020-08" db="EMBL/GenBank/DDBJ databases">
        <title>Bridging the membrane lipid divide: bacteria of the FCB group superphylum have the potential to synthesize archaeal ether lipids.</title>
        <authorList>
            <person name="Villanueva L."/>
            <person name="Von Meijenfeldt F.A.B."/>
            <person name="Westbye A.B."/>
            <person name="Yadav S."/>
            <person name="Hopmans E.C."/>
            <person name="Dutilh B.E."/>
            <person name="Sinninghe Damste J.S."/>
        </authorList>
    </citation>
    <scope>NUCLEOTIDE SEQUENCE [LARGE SCALE GENOMIC DNA]</scope>
    <source>
        <strain evidence="8">NIOZ-UU27</strain>
    </source>
</reference>
<dbReference type="GO" id="GO:0006400">
    <property type="term" value="P:tRNA modification"/>
    <property type="evidence" value="ECO:0007669"/>
    <property type="project" value="TreeGrafter"/>
</dbReference>
<comment type="catalytic activity">
    <reaction evidence="1">
        <text>uridine(55) in tRNA = pseudouridine(55) in tRNA</text>
        <dbReference type="Rhea" id="RHEA:42532"/>
        <dbReference type="Rhea" id="RHEA-COMP:10101"/>
        <dbReference type="Rhea" id="RHEA-COMP:10102"/>
        <dbReference type="ChEBI" id="CHEBI:65314"/>
        <dbReference type="ChEBI" id="CHEBI:65315"/>
        <dbReference type="EC" id="5.4.99.25"/>
    </reaction>
</comment>
<dbReference type="AlphaFoldDB" id="A0A8J6N2N5"/>
<keyword evidence="4" id="KW-0819">tRNA processing</keyword>
<keyword evidence="5" id="KW-0413">Isomerase</keyword>
<feature type="non-terminal residue" evidence="8">
    <location>
        <position position="1"/>
    </location>
</feature>
<comment type="similarity">
    <text evidence="2">Belongs to the pseudouridine synthase TruB family. Type 1 subfamily.</text>
</comment>
<evidence type="ECO:0000256" key="2">
    <source>
        <dbReference type="ARBA" id="ARBA00005642"/>
    </source>
</evidence>
<dbReference type="EC" id="5.4.99.25" evidence="3"/>
<feature type="domain" description="tRNA pseudouridylate synthase B C-terminal" evidence="7">
    <location>
        <begin position="111"/>
        <end position="151"/>
    </location>
</feature>
<gene>
    <name evidence="8" type="ORF">H8E19_13015</name>
</gene>
<dbReference type="Proteomes" id="UP000650524">
    <property type="component" value="Unassembled WGS sequence"/>
</dbReference>
<dbReference type="Pfam" id="PF01509">
    <property type="entry name" value="TruB_N"/>
    <property type="match status" value="1"/>
</dbReference>
<name>A0A8J6N2N5_9DELT</name>
<comment type="caution">
    <text evidence="8">The sequence shown here is derived from an EMBL/GenBank/DDBJ whole genome shotgun (WGS) entry which is preliminary data.</text>
</comment>
<evidence type="ECO:0000313" key="8">
    <source>
        <dbReference type="EMBL" id="MBC8178319.1"/>
    </source>
</evidence>
<sequence>GEKVYVATVELGVETDTLDPTGNVLRTSHVPDMSSEFIQERVERFVGKIRQVPPAYSAIRYKGTRAYKLARSGQDVDLKAREVVVYSLHILAVDLPQITMRIRCSSGTYIRSLAADFGRDLGPGGHLRSLRRIKSGPFDVRGALPSSEITDKAREGVLSKKVLANRDALPDMGEIIITAALAEKVRNGYQPIWEELIVGQKQQTGIQPAQYNKWIKLISDNKLVAIVKLNLEDGVSRVKAKLERVFSA</sequence>
<accession>A0A8J6N2N5</accession>
<dbReference type="GO" id="GO:0160148">
    <property type="term" value="F:tRNA pseudouridine(55) synthase activity"/>
    <property type="evidence" value="ECO:0007669"/>
    <property type="project" value="UniProtKB-EC"/>
</dbReference>
<dbReference type="InterPro" id="IPR002501">
    <property type="entry name" value="PsdUridine_synth_N"/>
</dbReference>
<dbReference type="InterPro" id="IPR032819">
    <property type="entry name" value="TruB_C"/>
</dbReference>
<evidence type="ECO:0000256" key="5">
    <source>
        <dbReference type="ARBA" id="ARBA00023235"/>
    </source>
</evidence>
<dbReference type="InterPro" id="IPR020103">
    <property type="entry name" value="PsdUridine_synth_cat_dom_sf"/>
</dbReference>
<evidence type="ECO:0000256" key="1">
    <source>
        <dbReference type="ARBA" id="ARBA00000385"/>
    </source>
</evidence>
<dbReference type="GO" id="GO:0003723">
    <property type="term" value="F:RNA binding"/>
    <property type="evidence" value="ECO:0007669"/>
    <property type="project" value="InterPro"/>
</dbReference>
<evidence type="ECO:0000259" key="6">
    <source>
        <dbReference type="Pfam" id="PF01509"/>
    </source>
</evidence>
<dbReference type="SUPFAM" id="SSF55120">
    <property type="entry name" value="Pseudouridine synthase"/>
    <property type="match status" value="1"/>
</dbReference>
<evidence type="ECO:0000256" key="3">
    <source>
        <dbReference type="ARBA" id="ARBA00012787"/>
    </source>
</evidence>
<feature type="domain" description="Pseudouridine synthase II N-terminal" evidence="6">
    <location>
        <begin position="2"/>
        <end position="110"/>
    </location>
</feature>
<dbReference type="GO" id="GO:1990481">
    <property type="term" value="P:mRNA pseudouridine synthesis"/>
    <property type="evidence" value="ECO:0007669"/>
    <property type="project" value="TreeGrafter"/>
</dbReference>
<evidence type="ECO:0000313" key="9">
    <source>
        <dbReference type="Proteomes" id="UP000650524"/>
    </source>
</evidence>
<protein>
    <recommendedName>
        <fullName evidence="3">tRNA pseudouridine(55) synthase</fullName>
        <ecNumber evidence="3">5.4.99.25</ecNumber>
    </recommendedName>
</protein>
<organism evidence="8 9">
    <name type="scientific">Candidatus Desulfacyla euxinica</name>
    <dbReference type="NCBI Taxonomy" id="2841693"/>
    <lineage>
        <taxon>Bacteria</taxon>
        <taxon>Deltaproteobacteria</taxon>
        <taxon>Candidatus Desulfacyla</taxon>
    </lineage>
</organism>
<evidence type="ECO:0000256" key="4">
    <source>
        <dbReference type="ARBA" id="ARBA00022694"/>
    </source>
</evidence>
<dbReference type="InterPro" id="IPR014780">
    <property type="entry name" value="tRNA_psdUridine_synth_TruB"/>
</dbReference>
<dbReference type="Gene3D" id="3.30.2350.10">
    <property type="entry name" value="Pseudouridine synthase"/>
    <property type="match status" value="1"/>
</dbReference>
<evidence type="ECO:0000259" key="7">
    <source>
        <dbReference type="Pfam" id="PF16198"/>
    </source>
</evidence>
<dbReference type="EMBL" id="JACNJD010000273">
    <property type="protein sequence ID" value="MBC8178319.1"/>
    <property type="molecule type" value="Genomic_DNA"/>
</dbReference>
<proteinExistence type="inferred from homology"/>
<dbReference type="Pfam" id="PF16198">
    <property type="entry name" value="TruB_C_2"/>
    <property type="match status" value="1"/>
</dbReference>
<dbReference type="PANTHER" id="PTHR13767">
    <property type="entry name" value="TRNA-PSEUDOURIDINE SYNTHASE"/>
    <property type="match status" value="1"/>
</dbReference>
<dbReference type="PANTHER" id="PTHR13767:SF2">
    <property type="entry name" value="PSEUDOURIDYLATE SYNTHASE TRUB1"/>
    <property type="match status" value="1"/>
</dbReference>